<accession>A0A367X4X6</accession>
<name>A0A367X4X6_9PROT</name>
<gene>
    <name evidence="1" type="ORF">TH30_04585</name>
</gene>
<organism evidence="1 2">
    <name type="scientific">Thalassospira profundimaris</name>
    <dbReference type="NCBI Taxonomy" id="502049"/>
    <lineage>
        <taxon>Bacteria</taxon>
        <taxon>Pseudomonadati</taxon>
        <taxon>Pseudomonadota</taxon>
        <taxon>Alphaproteobacteria</taxon>
        <taxon>Rhodospirillales</taxon>
        <taxon>Thalassospiraceae</taxon>
        <taxon>Thalassospira</taxon>
    </lineage>
</organism>
<dbReference type="Proteomes" id="UP000252255">
    <property type="component" value="Unassembled WGS sequence"/>
</dbReference>
<dbReference type="RefSeq" id="WP_063089318.1">
    <property type="nucleotide sequence ID" value="NZ_JPWI01000002.1"/>
</dbReference>
<reference evidence="1 2" key="1">
    <citation type="submission" date="2014-07" db="EMBL/GenBank/DDBJ databases">
        <title>Draft genome sequence of Thalassospira profundimaris PR54-5.</title>
        <authorList>
            <person name="Lai Q."/>
            <person name="Shao Z."/>
        </authorList>
    </citation>
    <scope>NUCLEOTIDE SEQUENCE [LARGE SCALE GENOMIC DNA]</scope>
    <source>
        <strain evidence="1 2">PR54-5</strain>
    </source>
</reference>
<dbReference type="EMBL" id="JPWI01000002">
    <property type="protein sequence ID" value="RCK47742.1"/>
    <property type="molecule type" value="Genomic_DNA"/>
</dbReference>
<proteinExistence type="predicted"/>
<evidence type="ECO:0000313" key="1">
    <source>
        <dbReference type="EMBL" id="RCK47742.1"/>
    </source>
</evidence>
<protein>
    <submittedName>
        <fullName evidence="1">Uncharacterized protein</fullName>
    </submittedName>
</protein>
<dbReference type="AlphaFoldDB" id="A0A367X4X6"/>
<comment type="caution">
    <text evidence="1">The sequence shown here is derived from an EMBL/GenBank/DDBJ whole genome shotgun (WGS) entry which is preliminary data.</text>
</comment>
<dbReference type="OrthoDB" id="8480994at2"/>
<evidence type="ECO:0000313" key="2">
    <source>
        <dbReference type="Proteomes" id="UP000252255"/>
    </source>
</evidence>
<sequence length="385" mass="45074">MSDGHGPTNTNRIPLQLDDDDVAKLDELSSRLFATRNQTIRMLIQREVAEPRMASHEPRSSTVFRVAQGKYGPTTEIRMKNGRVLHFYVAPFRNRCCILLLDPELTETVGYPRYEDLYGDSDLLDAILDLRETRYDWDDPRYRRICTLLDIDPDEKRPQFVEEFQWIARGLMNRQARFSYNSPHWELMLDLVDLLRTDISDNSEDRPSLQMLNRAKERFETLSSKEQADIYKKAIEAAERRKLPSNCRLSTDIIFLPSWTDCYWNKRVNIWDSSYCDEEGWTPGNNTDLQGVAALPAGTLSDVQEVIVRKLKKQGVIFLNKDETKEYLNNEGAYWAWKNLTIRSLYGGHHGARKVKTSEKMKWQLRKPETPIYDRWQSRQVLVGR</sequence>